<evidence type="ECO:0000259" key="1">
    <source>
        <dbReference type="Pfam" id="PF25019"/>
    </source>
</evidence>
<sequence length="127" mass="14419">MSSSKNSLLEGLEDLKALSNLKGILVIMVRYMKTGYKINGGKEDGCLVNKEHLKEVFFNFTKNGRKEYEESVMEKLQPHSNLKTFSMEGYQCQVGQGTIITWLILDNYLVLRKSGINAELDVQTHLS</sequence>
<dbReference type="Proteomes" id="UP000596660">
    <property type="component" value="Unplaced"/>
</dbReference>
<name>A0A803LB13_CHEQI</name>
<evidence type="ECO:0000313" key="3">
    <source>
        <dbReference type="Proteomes" id="UP000596660"/>
    </source>
</evidence>
<protein>
    <recommendedName>
        <fullName evidence="1">R13L1/DRL21-like LRR repeat region domain-containing protein</fullName>
    </recommendedName>
</protein>
<dbReference type="AlphaFoldDB" id="A0A803LB13"/>
<proteinExistence type="predicted"/>
<evidence type="ECO:0000313" key="2">
    <source>
        <dbReference type="EnsemblPlants" id="AUR62009052-RA:cds"/>
    </source>
</evidence>
<reference evidence="2" key="2">
    <citation type="submission" date="2021-03" db="UniProtKB">
        <authorList>
            <consortium name="EnsemblPlants"/>
        </authorList>
    </citation>
    <scope>IDENTIFICATION</scope>
</reference>
<dbReference type="Gramene" id="AUR62038730-RA">
    <property type="protein sequence ID" value="AUR62038730-RA:cds"/>
    <property type="gene ID" value="AUR62038730"/>
</dbReference>
<keyword evidence="3" id="KW-1185">Reference proteome</keyword>
<organism evidence="2 3">
    <name type="scientific">Chenopodium quinoa</name>
    <name type="common">Quinoa</name>
    <dbReference type="NCBI Taxonomy" id="63459"/>
    <lineage>
        <taxon>Eukaryota</taxon>
        <taxon>Viridiplantae</taxon>
        <taxon>Streptophyta</taxon>
        <taxon>Embryophyta</taxon>
        <taxon>Tracheophyta</taxon>
        <taxon>Spermatophyta</taxon>
        <taxon>Magnoliopsida</taxon>
        <taxon>eudicotyledons</taxon>
        <taxon>Gunneridae</taxon>
        <taxon>Pentapetalae</taxon>
        <taxon>Caryophyllales</taxon>
        <taxon>Chenopodiaceae</taxon>
        <taxon>Chenopodioideae</taxon>
        <taxon>Atripliceae</taxon>
        <taxon>Chenopodium</taxon>
    </lineage>
</organism>
<dbReference type="EnsemblPlants" id="AUR62009052-RA">
    <property type="protein sequence ID" value="AUR62009052-RA:cds"/>
    <property type="gene ID" value="AUR62009052"/>
</dbReference>
<dbReference type="Pfam" id="PF25019">
    <property type="entry name" value="LRR_R13L1-DRL21"/>
    <property type="match status" value="1"/>
</dbReference>
<accession>A0A803N196</accession>
<dbReference type="InterPro" id="IPR056789">
    <property type="entry name" value="LRR_R13L1-DRL21"/>
</dbReference>
<reference evidence="2" key="1">
    <citation type="journal article" date="2017" name="Nature">
        <title>The genome of Chenopodium quinoa.</title>
        <authorList>
            <person name="Jarvis D.E."/>
            <person name="Ho Y.S."/>
            <person name="Lightfoot D.J."/>
            <person name="Schmoeckel S.M."/>
            <person name="Li B."/>
            <person name="Borm T.J.A."/>
            <person name="Ohyanagi H."/>
            <person name="Mineta K."/>
            <person name="Michell C.T."/>
            <person name="Saber N."/>
            <person name="Kharbatia N.M."/>
            <person name="Rupper R.R."/>
            <person name="Sharp A.R."/>
            <person name="Dally N."/>
            <person name="Boughton B.A."/>
            <person name="Woo Y.H."/>
            <person name="Gao G."/>
            <person name="Schijlen E.G.W.M."/>
            <person name="Guo X."/>
            <person name="Momin A.A."/>
            <person name="Negrao S."/>
            <person name="Al-Babili S."/>
            <person name="Gehring C."/>
            <person name="Roessner U."/>
            <person name="Jung C."/>
            <person name="Murphy K."/>
            <person name="Arold S.T."/>
            <person name="Gojobori T."/>
            <person name="van der Linden C.G."/>
            <person name="van Loo E.N."/>
            <person name="Jellen E.N."/>
            <person name="Maughan P.J."/>
            <person name="Tester M."/>
        </authorList>
    </citation>
    <scope>NUCLEOTIDE SEQUENCE [LARGE SCALE GENOMIC DNA]</scope>
    <source>
        <strain evidence="2">cv. PI 614886</strain>
    </source>
</reference>
<dbReference type="Gramene" id="AUR62009052-RA">
    <property type="protein sequence ID" value="AUR62009052-RA:cds"/>
    <property type="gene ID" value="AUR62009052"/>
</dbReference>
<dbReference type="EnsemblPlants" id="AUR62038730-RA">
    <property type="protein sequence ID" value="AUR62038730-RA:cds"/>
    <property type="gene ID" value="AUR62038730"/>
</dbReference>
<accession>A0A803LB13</accession>
<feature type="domain" description="R13L1/DRL21-like LRR repeat region" evidence="1">
    <location>
        <begin position="12"/>
        <end position="92"/>
    </location>
</feature>